<feature type="non-terminal residue" evidence="1">
    <location>
        <position position="1"/>
    </location>
</feature>
<dbReference type="AlphaFoldDB" id="A0A6A7AQS4"/>
<organism evidence="1 2">
    <name type="scientific">Plenodomus tracheiphilus IPT5</name>
    <dbReference type="NCBI Taxonomy" id="1408161"/>
    <lineage>
        <taxon>Eukaryota</taxon>
        <taxon>Fungi</taxon>
        <taxon>Dikarya</taxon>
        <taxon>Ascomycota</taxon>
        <taxon>Pezizomycotina</taxon>
        <taxon>Dothideomycetes</taxon>
        <taxon>Pleosporomycetidae</taxon>
        <taxon>Pleosporales</taxon>
        <taxon>Pleosporineae</taxon>
        <taxon>Leptosphaeriaceae</taxon>
        <taxon>Plenodomus</taxon>
    </lineage>
</organism>
<evidence type="ECO:0000313" key="2">
    <source>
        <dbReference type="Proteomes" id="UP000799423"/>
    </source>
</evidence>
<protein>
    <submittedName>
        <fullName evidence="1">Uncharacterized protein</fullName>
    </submittedName>
</protein>
<evidence type="ECO:0000313" key="1">
    <source>
        <dbReference type="EMBL" id="KAF2844548.1"/>
    </source>
</evidence>
<dbReference type="Proteomes" id="UP000799423">
    <property type="component" value="Unassembled WGS sequence"/>
</dbReference>
<gene>
    <name evidence="1" type="ORF">T440DRAFT_376588</name>
</gene>
<keyword evidence="2" id="KW-1185">Reference proteome</keyword>
<name>A0A6A7AQS4_9PLEO</name>
<dbReference type="OrthoDB" id="2821964at2759"/>
<reference evidence="1" key="1">
    <citation type="submission" date="2020-01" db="EMBL/GenBank/DDBJ databases">
        <authorList>
            <consortium name="DOE Joint Genome Institute"/>
            <person name="Haridas S."/>
            <person name="Albert R."/>
            <person name="Binder M."/>
            <person name="Bloem J."/>
            <person name="Labutti K."/>
            <person name="Salamov A."/>
            <person name="Andreopoulos B."/>
            <person name="Baker S.E."/>
            <person name="Barry K."/>
            <person name="Bills G."/>
            <person name="Bluhm B.H."/>
            <person name="Cannon C."/>
            <person name="Castanera R."/>
            <person name="Culley D.E."/>
            <person name="Daum C."/>
            <person name="Ezra D."/>
            <person name="Gonzalez J.B."/>
            <person name="Henrissat B."/>
            <person name="Kuo A."/>
            <person name="Liang C."/>
            <person name="Lipzen A."/>
            <person name="Lutzoni F."/>
            <person name="Magnuson J."/>
            <person name="Mondo S."/>
            <person name="Nolan M."/>
            <person name="Ohm R."/>
            <person name="Pangilinan J."/>
            <person name="Park H.-J."/>
            <person name="Ramirez L."/>
            <person name="Alfaro M."/>
            <person name="Sun H."/>
            <person name="Tritt A."/>
            <person name="Yoshinaga Y."/>
            <person name="Zwiers L.-H."/>
            <person name="Turgeon B.G."/>
            <person name="Goodwin S.B."/>
            <person name="Spatafora J.W."/>
            <person name="Crous P.W."/>
            <person name="Grigoriev I.V."/>
        </authorList>
    </citation>
    <scope>NUCLEOTIDE SEQUENCE</scope>
    <source>
        <strain evidence="1">IPT5</strain>
    </source>
</reference>
<sequence>YPDCIKNDLDGYDALQEYKDEILDCAWQYTRCVIPSCSNVKRYIAFMRIIIIGTVAESWGELIDVSASDQILGYDLEGILHDLFAGTKYHAAMAREFRCFLFITAEKSSDRRASAFFQQYTKALTSSPKNWFRIRDADALARFTMAAALACNDFDEFWFNEAQLQVLSELAVCQYDAVAFHKHHAEAEVCSSFAYLPHDDRTKVYERCRHIVWAMDAAWMFSRQGQVVLNFIRFFSGPIHMMMRRYRFVEEDLTIGRPADHDLERRAKQREKLWYRPKERELFNPAQFEGFRLPRAELMFEGLAEMLRPGAGRDCPQCRPSSDPELGEGSRFGGTILCQQCQNQWRDYSACIVDRL</sequence>
<dbReference type="EMBL" id="MU006373">
    <property type="protein sequence ID" value="KAF2844548.1"/>
    <property type="molecule type" value="Genomic_DNA"/>
</dbReference>
<accession>A0A6A7AQS4</accession>
<proteinExistence type="predicted"/>
<feature type="non-terminal residue" evidence="1">
    <location>
        <position position="356"/>
    </location>
</feature>